<sequence>MSQVDRLLLTSWERVASHRPEIQERDKKTGEGHFQLDKASAPPMGPPQIICRQKSTTHCCCLFDNNLGAIGQMAVALEREREHGFQDTPTWVKPWHYRLTSFQDPKRCKGGFLRVLRTKDCFLVLGNGEVLRTGTRNTANTYPARLRILRSRGSEAQRATNNVLGG</sequence>
<evidence type="ECO:0000313" key="3">
    <source>
        <dbReference type="Proteomes" id="UP000244855"/>
    </source>
</evidence>
<proteinExistence type="predicted"/>
<protein>
    <submittedName>
        <fullName evidence="2">Uncharacterized protein</fullName>
    </submittedName>
</protein>
<evidence type="ECO:0000313" key="2">
    <source>
        <dbReference type="EMBL" id="PVH99381.1"/>
    </source>
</evidence>
<dbReference type="AlphaFoldDB" id="A0A2V1DNF0"/>
<feature type="compositionally biased region" description="Basic and acidic residues" evidence="1">
    <location>
        <begin position="18"/>
        <end position="36"/>
    </location>
</feature>
<accession>A0A2V1DNF0</accession>
<keyword evidence="3" id="KW-1185">Reference proteome</keyword>
<feature type="region of interest" description="Disordered" evidence="1">
    <location>
        <begin position="18"/>
        <end position="39"/>
    </location>
</feature>
<reference evidence="2 3" key="1">
    <citation type="journal article" date="2018" name="Sci. Rep.">
        <title>Comparative genomics provides insights into the lifestyle and reveals functional heterogeneity of dark septate endophytic fungi.</title>
        <authorList>
            <person name="Knapp D.G."/>
            <person name="Nemeth J.B."/>
            <person name="Barry K."/>
            <person name="Hainaut M."/>
            <person name="Henrissat B."/>
            <person name="Johnson J."/>
            <person name="Kuo A."/>
            <person name="Lim J.H.P."/>
            <person name="Lipzen A."/>
            <person name="Nolan M."/>
            <person name="Ohm R.A."/>
            <person name="Tamas L."/>
            <person name="Grigoriev I.V."/>
            <person name="Spatafora J.W."/>
            <person name="Nagy L.G."/>
            <person name="Kovacs G.M."/>
        </authorList>
    </citation>
    <scope>NUCLEOTIDE SEQUENCE [LARGE SCALE GENOMIC DNA]</scope>
    <source>
        <strain evidence="2 3">DSE2036</strain>
    </source>
</reference>
<name>A0A2V1DNF0_9PLEO</name>
<evidence type="ECO:0000256" key="1">
    <source>
        <dbReference type="SAM" id="MobiDB-lite"/>
    </source>
</evidence>
<dbReference type="Proteomes" id="UP000244855">
    <property type="component" value="Unassembled WGS sequence"/>
</dbReference>
<organism evidence="2 3">
    <name type="scientific">Periconia macrospinosa</name>
    <dbReference type="NCBI Taxonomy" id="97972"/>
    <lineage>
        <taxon>Eukaryota</taxon>
        <taxon>Fungi</taxon>
        <taxon>Dikarya</taxon>
        <taxon>Ascomycota</taxon>
        <taxon>Pezizomycotina</taxon>
        <taxon>Dothideomycetes</taxon>
        <taxon>Pleosporomycetidae</taxon>
        <taxon>Pleosporales</taxon>
        <taxon>Massarineae</taxon>
        <taxon>Periconiaceae</taxon>
        <taxon>Periconia</taxon>
    </lineage>
</organism>
<gene>
    <name evidence="2" type="ORF">DM02DRAFT_656436</name>
</gene>
<dbReference type="EMBL" id="KZ805393">
    <property type="protein sequence ID" value="PVH99381.1"/>
    <property type="molecule type" value="Genomic_DNA"/>
</dbReference>